<dbReference type="AlphaFoldDB" id="A0AAD8XRN7"/>
<reference evidence="3" key="1">
    <citation type="submission" date="2023-06" db="EMBL/GenBank/DDBJ databases">
        <title>Survivors Of The Sea: Transcriptome response of Skeletonema marinoi to long-term dormancy.</title>
        <authorList>
            <person name="Pinder M.I.M."/>
            <person name="Kourtchenko O."/>
            <person name="Robertson E.K."/>
            <person name="Larsson T."/>
            <person name="Maumus F."/>
            <person name="Osuna-Cruz C.M."/>
            <person name="Vancaester E."/>
            <person name="Stenow R."/>
            <person name="Vandepoele K."/>
            <person name="Ploug H."/>
            <person name="Bruchert V."/>
            <person name="Godhe A."/>
            <person name="Topel M."/>
        </authorList>
    </citation>
    <scope>NUCLEOTIDE SEQUENCE</scope>
    <source>
        <strain evidence="3">R05AC</strain>
    </source>
</reference>
<evidence type="ECO:0000256" key="2">
    <source>
        <dbReference type="SAM" id="SignalP"/>
    </source>
</evidence>
<accession>A0AAD8XRN7</accession>
<evidence type="ECO:0000313" key="3">
    <source>
        <dbReference type="EMBL" id="KAK1732579.1"/>
    </source>
</evidence>
<dbReference type="Proteomes" id="UP001224775">
    <property type="component" value="Unassembled WGS sequence"/>
</dbReference>
<evidence type="ECO:0008006" key="5">
    <source>
        <dbReference type="Google" id="ProtNLM"/>
    </source>
</evidence>
<comment type="caution">
    <text evidence="3">The sequence shown here is derived from an EMBL/GenBank/DDBJ whole genome shotgun (WGS) entry which is preliminary data.</text>
</comment>
<proteinExistence type="predicted"/>
<name>A0AAD8XRN7_9STRA</name>
<keyword evidence="4" id="KW-1185">Reference proteome</keyword>
<dbReference type="EMBL" id="JATAAI010000063">
    <property type="protein sequence ID" value="KAK1732579.1"/>
    <property type="molecule type" value="Genomic_DNA"/>
</dbReference>
<evidence type="ECO:0000256" key="1">
    <source>
        <dbReference type="SAM" id="MobiDB-lite"/>
    </source>
</evidence>
<organism evidence="3 4">
    <name type="scientific">Skeletonema marinoi</name>
    <dbReference type="NCBI Taxonomy" id="267567"/>
    <lineage>
        <taxon>Eukaryota</taxon>
        <taxon>Sar</taxon>
        <taxon>Stramenopiles</taxon>
        <taxon>Ochrophyta</taxon>
        <taxon>Bacillariophyta</taxon>
        <taxon>Coscinodiscophyceae</taxon>
        <taxon>Thalassiosirophycidae</taxon>
        <taxon>Thalassiosirales</taxon>
        <taxon>Skeletonemataceae</taxon>
        <taxon>Skeletonema</taxon>
        <taxon>Skeletonema marinoi-dohrnii complex</taxon>
    </lineage>
</organism>
<feature type="region of interest" description="Disordered" evidence="1">
    <location>
        <begin position="23"/>
        <end position="139"/>
    </location>
</feature>
<feature type="compositionally biased region" description="Basic and acidic residues" evidence="1">
    <location>
        <begin position="56"/>
        <end position="95"/>
    </location>
</feature>
<sequence length="139" mass="15320">MISRAFIRLLPFLCLLVASSAKHSDTPSRRLSSPRRLKGMHNINIIESASPPIIENDWHDPAKTKTDNRHELRFLEKKSGSATKSKTDKESTTDKKGKKTKTSPSSIEPVSPTQPSATEDEVPVHTSIVSGTDDDDLLS</sequence>
<feature type="chain" id="PRO_5042168462" description="Secreted protein" evidence="2">
    <location>
        <begin position="22"/>
        <end position="139"/>
    </location>
</feature>
<gene>
    <name evidence="3" type="ORF">QTG54_016720</name>
</gene>
<protein>
    <recommendedName>
        <fullName evidence="5">Secreted protein</fullName>
    </recommendedName>
</protein>
<feature type="signal peptide" evidence="2">
    <location>
        <begin position="1"/>
        <end position="21"/>
    </location>
</feature>
<evidence type="ECO:0000313" key="4">
    <source>
        <dbReference type="Proteomes" id="UP001224775"/>
    </source>
</evidence>
<keyword evidence="2" id="KW-0732">Signal</keyword>